<protein>
    <recommendedName>
        <fullName evidence="2">F-box domain-containing protein</fullName>
    </recommendedName>
</protein>
<evidence type="ECO:0000256" key="1">
    <source>
        <dbReference type="SAM" id="MobiDB-lite"/>
    </source>
</evidence>
<feature type="compositionally biased region" description="Basic residues" evidence="1">
    <location>
        <begin position="1"/>
        <end position="16"/>
    </location>
</feature>
<evidence type="ECO:0000313" key="4">
    <source>
        <dbReference type="Proteomes" id="UP001318860"/>
    </source>
</evidence>
<dbReference type="InterPro" id="IPR036047">
    <property type="entry name" value="F-box-like_dom_sf"/>
</dbReference>
<dbReference type="SUPFAM" id="SSF52047">
    <property type="entry name" value="RNI-like"/>
    <property type="match status" value="1"/>
</dbReference>
<organism evidence="3 4">
    <name type="scientific">Rehmannia glutinosa</name>
    <name type="common">Chinese foxglove</name>
    <dbReference type="NCBI Taxonomy" id="99300"/>
    <lineage>
        <taxon>Eukaryota</taxon>
        <taxon>Viridiplantae</taxon>
        <taxon>Streptophyta</taxon>
        <taxon>Embryophyta</taxon>
        <taxon>Tracheophyta</taxon>
        <taxon>Spermatophyta</taxon>
        <taxon>Magnoliopsida</taxon>
        <taxon>eudicotyledons</taxon>
        <taxon>Gunneridae</taxon>
        <taxon>Pentapetalae</taxon>
        <taxon>asterids</taxon>
        <taxon>lamiids</taxon>
        <taxon>Lamiales</taxon>
        <taxon>Orobanchaceae</taxon>
        <taxon>Rehmannieae</taxon>
        <taxon>Rehmannia</taxon>
    </lineage>
</organism>
<dbReference type="SUPFAM" id="SSF81383">
    <property type="entry name" value="F-box domain"/>
    <property type="match status" value="1"/>
</dbReference>
<gene>
    <name evidence="3" type="ORF">DH2020_017645</name>
</gene>
<dbReference type="InterPro" id="IPR001611">
    <property type="entry name" value="Leu-rich_rpt"/>
</dbReference>
<dbReference type="InterPro" id="IPR032675">
    <property type="entry name" value="LRR_dom_sf"/>
</dbReference>
<keyword evidence="4" id="KW-1185">Reference proteome</keyword>
<dbReference type="InterPro" id="IPR001810">
    <property type="entry name" value="F-box_dom"/>
</dbReference>
<feature type="region of interest" description="Disordered" evidence="1">
    <location>
        <begin position="348"/>
        <end position="371"/>
    </location>
</feature>
<proteinExistence type="predicted"/>
<evidence type="ECO:0000313" key="3">
    <source>
        <dbReference type="EMBL" id="KAK6150120.1"/>
    </source>
</evidence>
<dbReference type="Proteomes" id="UP001318860">
    <property type="component" value="Unassembled WGS sequence"/>
</dbReference>
<accession>A0ABR0WVR9</accession>
<dbReference type="EMBL" id="JABTTQ020000009">
    <property type="protein sequence ID" value="KAK6150120.1"/>
    <property type="molecule type" value="Genomic_DNA"/>
</dbReference>
<feature type="domain" description="F-box" evidence="2">
    <location>
        <begin position="367"/>
        <end position="414"/>
    </location>
</feature>
<evidence type="ECO:0000259" key="2">
    <source>
        <dbReference type="PROSITE" id="PS50181"/>
    </source>
</evidence>
<feature type="domain" description="F-box" evidence="2">
    <location>
        <begin position="27"/>
        <end position="74"/>
    </location>
</feature>
<sequence>MVGRRARKNRRAKAKKNTPTAGSSSSAPPWIELPRDVTANILHRLGAVDILQNAQKVCTTWWRVCQEPSLWRVIDMKCSDDGDEIFYDLDIMCRHAVDRSRGQLIDINIEYFGTDELLQYISYRSSHLKRLRLAYCDGISGEGLTGAVKKFPQLEELHLFYMPSIRPGDIETISISCPMLKSFTFNTRGYKFPLVEVDNGYAVAVAGNMPNLRHLRLFGNRLDNEGVQAILDGCPHLESLDLRQCFSADLRWELGKRCSQQIKDLRRPSDSTADYEWDDYIYDDEDDESSFYENYDSYDDYDDYCYENYDYTNPFNDLDFPDNLVWYLDRDDLDDLKLGGRRGRKKFQYRRPKGKKNTPAEGSSSSGPPWIELPRDLTANILHRLGAVDILQNAQKVCATWRRVCQEPSLWRAIDMKIPDDGRETYCDLDNTCRRAVDRSQGQLIDINIEKFGTDELLHYISNRYV</sequence>
<dbReference type="PANTHER" id="PTHR38926">
    <property type="entry name" value="F-BOX DOMAIN CONTAINING PROTEIN, EXPRESSED"/>
    <property type="match status" value="1"/>
</dbReference>
<comment type="caution">
    <text evidence="3">The sequence shown here is derived from an EMBL/GenBank/DDBJ whole genome shotgun (WGS) entry which is preliminary data.</text>
</comment>
<dbReference type="Pfam" id="PF12937">
    <property type="entry name" value="F-box-like"/>
    <property type="match status" value="2"/>
</dbReference>
<name>A0ABR0WVR9_REHGL</name>
<dbReference type="CDD" id="cd22164">
    <property type="entry name" value="F-box_AtSKIP19-like"/>
    <property type="match status" value="2"/>
</dbReference>
<dbReference type="Gene3D" id="1.20.1280.50">
    <property type="match status" value="2"/>
</dbReference>
<dbReference type="SMART" id="SM00256">
    <property type="entry name" value="FBOX"/>
    <property type="match status" value="2"/>
</dbReference>
<dbReference type="PROSITE" id="PS50181">
    <property type="entry name" value="FBOX"/>
    <property type="match status" value="2"/>
</dbReference>
<dbReference type="Pfam" id="PF13516">
    <property type="entry name" value="LRR_6"/>
    <property type="match status" value="2"/>
</dbReference>
<dbReference type="PANTHER" id="PTHR38926:SF82">
    <property type="entry name" value="F-BOX DOMAIN-CONTAINING PROTEIN"/>
    <property type="match status" value="1"/>
</dbReference>
<reference evidence="3 4" key="1">
    <citation type="journal article" date="2021" name="Comput. Struct. Biotechnol. J.">
        <title>De novo genome assembly of the potent medicinal plant Rehmannia glutinosa using nanopore technology.</title>
        <authorList>
            <person name="Ma L."/>
            <person name="Dong C."/>
            <person name="Song C."/>
            <person name="Wang X."/>
            <person name="Zheng X."/>
            <person name="Niu Y."/>
            <person name="Chen S."/>
            <person name="Feng W."/>
        </authorList>
    </citation>
    <scope>NUCLEOTIDE SEQUENCE [LARGE SCALE GENOMIC DNA]</scope>
    <source>
        <strain evidence="3">DH-2019</strain>
    </source>
</reference>
<dbReference type="Gene3D" id="3.80.10.10">
    <property type="entry name" value="Ribonuclease Inhibitor"/>
    <property type="match status" value="1"/>
</dbReference>
<feature type="region of interest" description="Disordered" evidence="1">
    <location>
        <begin position="1"/>
        <end position="29"/>
    </location>
</feature>